<keyword evidence="7" id="KW-1185">Reference proteome</keyword>
<name>A0A3A9YZX1_9ACTN</name>
<dbReference type="PANTHER" id="PTHR42847:SF8">
    <property type="entry name" value="CONSERVED PROTEIN"/>
    <property type="match status" value="1"/>
</dbReference>
<evidence type="ECO:0000313" key="7">
    <source>
        <dbReference type="Proteomes" id="UP000272474"/>
    </source>
</evidence>
<organism evidence="6 7">
    <name type="scientific">Streptomyces hoynatensis</name>
    <dbReference type="NCBI Taxonomy" id="1141874"/>
    <lineage>
        <taxon>Bacteria</taxon>
        <taxon>Bacillati</taxon>
        <taxon>Actinomycetota</taxon>
        <taxon>Actinomycetes</taxon>
        <taxon>Kitasatosporales</taxon>
        <taxon>Streptomycetaceae</taxon>
        <taxon>Streptomyces</taxon>
    </lineage>
</organism>
<evidence type="ECO:0000313" key="6">
    <source>
        <dbReference type="EMBL" id="RKN41651.1"/>
    </source>
</evidence>
<gene>
    <name evidence="6" type="ORF">D7294_14270</name>
</gene>
<dbReference type="PANTHER" id="PTHR42847">
    <property type="entry name" value="ALKANESULFONATE MONOOXYGENASE"/>
    <property type="match status" value="1"/>
</dbReference>
<dbReference type="OrthoDB" id="143323at2"/>
<dbReference type="InterPro" id="IPR019952">
    <property type="entry name" value="F420_OxRdatse_Rv1855c_pred"/>
</dbReference>
<dbReference type="Pfam" id="PF00296">
    <property type="entry name" value="Bac_luciferase"/>
    <property type="match status" value="1"/>
</dbReference>
<keyword evidence="2" id="KW-0288">FMN</keyword>
<dbReference type="Proteomes" id="UP000272474">
    <property type="component" value="Unassembled WGS sequence"/>
</dbReference>
<dbReference type="EMBL" id="RBAL01000007">
    <property type="protein sequence ID" value="RKN41651.1"/>
    <property type="molecule type" value="Genomic_DNA"/>
</dbReference>
<protein>
    <submittedName>
        <fullName evidence="6">LLM class F420-dependent oxidoreductase</fullName>
    </submittedName>
</protein>
<keyword evidence="3" id="KW-0560">Oxidoreductase</keyword>
<dbReference type="SUPFAM" id="SSF51679">
    <property type="entry name" value="Bacterial luciferase-like"/>
    <property type="match status" value="1"/>
</dbReference>
<evidence type="ECO:0000256" key="1">
    <source>
        <dbReference type="ARBA" id="ARBA00022630"/>
    </source>
</evidence>
<evidence type="ECO:0000256" key="4">
    <source>
        <dbReference type="ARBA" id="ARBA00023033"/>
    </source>
</evidence>
<reference evidence="6 7" key="1">
    <citation type="journal article" date="2014" name="Int. J. Syst. Evol. Microbiol.">
        <title>Streptomyces hoynatensis sp. nov., isolated from deep marine sediment.</title>
        <authorList>
            <person name="Veyisoglu A."/>
            <person name="Sahin N."/>
        </authorList>
    </citation>
    <scope>NUCLEOTIDE SEQUENCE [LARGE SCALE GENOMIC DNA]</scope>
    <source>
        <strain evidence="6 7">KCTC 29097</strain>
    </source>
</reference>
<proteinExistence type="predicted"/>
<dbReference type="NCBIfam" id="TIGR03619">
    <property type="entry name" value="F420_Rv2161c"/>
    <property type="match status" value="1"/>
</dbReference>
<dbReference type="InterPro" id="IPR011251">
    <property type="entry name" value="Luciferase-like_dom"/>
</dbReference>
<sequence>MRFAFKTSPQNASWEDLLNVWQVADGIEIFESGWTSDHFYPTHGAAPSVPRLEGWVTLTALAQATHRLRIGTLVTGIHHRHPAVLANMAATLDVVSRGRLELGIGAGWNEEESRAYGIELGTARQRSDRFEEACQVITGLLGQETTTFKGSFYQLTDARCEPKPLQRPHPPLCIGGSGRKRTLRTAARFAQHWNFDNGTVAEFLRARDALNRHCADVGRDPADILVSVQVRYHGDPAAAAADAATFGEAGAELAIVSLPSPYTPAVLEPLAEALARVA</sequence>
<dbReference type="NCBIfam" id="TIGR03560">
    <property type="entry name" value="F420_Rv1855c"/>
    <property type="match status" value="1"/>
</dbReference>
<dbReference type="RefSeq" id="WP_120679503.1">
    <property type="nucleotide sequence ID" value="NZ_RBAL01000007.1"/>
</dbReference>
<feature type="domain" description="Luciferase-like" evidence="5">
    <location>
        <begin position="30"/>
        <end position="245"/>
    </location>
</feature>
<dbReference type="GO" id="GO:0008726">
    <property type="term" value="F:alkanesulfonate monooxygenase activity"/>
    <property type="evidence" value="ECO:0007669"/>
    <property type="project" value="TreeGrafter"/>
</dbReference>
<keyword evidence="1" id="KW-0285">Flavoprotein</keyword>
<dbReference type="InterPro" id="IPR050172">
    <property type="entry name" value="SsuD_RutA_monooxygenase"/>
</dbReference>
<evidence type="ECO:0000256" key="3">
    <source>
        <dbReference type="ARBA" id="ARBA00023002"/>
    </source>
</evidence>
<dbReference type="InterPro" id="IPR019921">
    <property type="entry name" value="Lucif-like_OxRdtase_Rv2161c"/>
</dbReference>
<accession>A0A3A9YZX1</accession>
<dbReference type="Gene3D" id="3.20.20.30">
    <property type="entry name" value="Luciferase-like domain"/>
    <property type="match status" value="1"/>
</dbReference>
<dbReference type="InterPro" id="IPR036661">
    <property type="entry name" value="Luciferase-like_sf"/>
</dbReference>
<keyword evidence="4" id="KW-0503">Monooxygenase</keyword>
<dbReference type="AlphaFoldDB" id="A0A3A9YZX1"/>
<evidence type="ECO:0000259" key="5">
    <source>
        <dbReference type="Pfam" id="PF00296"/>
    </source>
</evidence>
<dbReference type="GO" id="GO:0046306">
    <property type="term" value="P:alkanesulfonate catabolic process"/>
    <property type="evidence" value="ECO:0007669"/>
    <property type="project" value="TreeGrafter"/>
</dbReference>
<comment type="caution">
    <text evidence="6">The sequence shown here is derived from an EMBL/GenBank/DDBJ whole genome shotgun (WGS) entry which is preliminary data.</text>
</comment>
<evidence type="ECO:0000256" key="2">
    <source>
        <dbReference type="ARBA" id="ARBA00022643"/>
    </source>
</evidence>